<keyword evidence="3" id="KW-0378">Hydrolase</keyword>
<feature type="coiled-coil region" evidence="4">
    <location>
        <begin position="349"/>
        <end position="376"/>
    </location>
</feature>
<dbReference type="SUPFAM" id="SSF49785">
    <property type="entry name" value="Galactose-binding domain-like"/>
    <property type="match status" value="2"/>
</dbReference>
<organism evidence="6">
    <name type="scientific">Siphoviridae sp. ctojb20</name>
    <dbReference type="NCBI Taxonomy" id="2825672"/>
    <lineage>
        <taxon>Viruses</taxon>
        <taxon>Duplodnaviria</taxon>
        <taxon>Heunggongvirae</taxon>
        <taxon>Uroviricota</taxon>
        <taxon>Caudoviricetes</taxon>
    </lineage>
</organism>
<dbReference type="InterPro" id="IPR030392">
    <property type="entry name" value="S74_ICA"/>
</dbReference>
<comment type="subcellular location">
    <subcellularLocation>
        <location evidence="1">Virion</location>
    </subcellularLocation>
</comment>
<feature type="domain" description="Peptidase S74" evidence="5">
    <location>
        <begin position="1369"/>
        <end position="1463"/>
    </location>
</feature>
<name>A0A8S5TT21_9CAUD</name>
<dbReference type="NCBIfam" id="TIGR01665">
    <property type="entry name" value="put_anti_recept"/>
    <property type="match status" value="1"/>
</dbReference>
<evidence type="ECO:0000256" key="2">
    <source>
        <dbReference type="ARBA" id="ARBA00022732"/>
    </source>
</evidence>
<dbReference type="InterPro" id="IPR008979">
    <property type="entry name" value="Galactose-bd-like_sf"/>
</dbReference>
<dbReference type="GO" id="GO:0098015">
    <property type="term" value="C:virus tail"/>
    <property type="evidence" value="ECO:0007669"/>
    <property type="project" value="UniProtKB-KW"/>
</dbReference>
<keyword evidence="2" id="KW-1227">Viral tail protein</keyword>
<accession>A0A8S5TT21</accession>
<keyword evidence="4" id="KW-0175">Coiled coil</keyword>
<reference evidence="6" key="1">
    <citation type="journal article" date="2021" name="Proc. Natl. Acad. Sci. U.S.A.">
        <title>A Catalog of Tens of Thousands of Viruses from Human Metagenomes Reveals Hidden Associations with Chronic Diseases.</title>
        <authorList>
            <person name="Tisza M.J."/>
            <person name="Buck C.B."/>
        </authorList>
    </citation>
    <scope>NUCLEOTIDE SEQUENCE</scope>
    <source>
        <strain evidence="6">Ctojb20</strain>
    </source>
</reference>
<dbReference type="Gene3D" id="1.10.10.10">
    <property type="entry name" value="Winged helix-like DNA-binding domain superfamily/Winged helix DNA-binding domain"/>
    <property type="match status" value="1"/>
</dbReference>
<dbReference type="InterPro" id="IPR007119">
    <property type="entry name" value="Phage_tail_spike_N"/>
</dbReference>
<dbReference type="Pfam" id="PF02018">
    <property type="entry name" value="CBM_4_9"/>
    <property type="match status" value="2"/>
</dbReference>
<keyword evidence="2" id="KW-0946">Virion</keyword>
<proteinExistence type="predicted"/>
<evidence type="ECO:0000256" key="3">
    <source>
        <dbReference type="ARBA" id="ARBA00022801"/>
    </source>
</evidence>
<dbReference type="Gene3D" id="2.60.120.260">
    <property type="entry name" value="Galactose-binding domain-like"/>
    <property type="match status" value="2"/>
</dbReference>
<dbReference type="GO" id="GO:0016798">
    <property type="term" value="F:hydrolase activity, acting on glycosyl bonds"/>
    <property type="evidence" value="ECO:0007669"/>
    <property type="project" value="InterPro"/>
</dbReference>
<dbReference type="EMBL" id="BK015924">
    <property type="protein sequence ID" value="DAF85349.1"/>
    <property type="molecule type" value="Genomic_DNA"/>
</dbReference>
<sequence length="1464" mass="162643">MNGDFTLTVKYPISDSGIYQLIQEDMLIKAPTPILGAQLFRIKKPVEHNDHLEITAYHISNDVMQRSITPVSVTGQSCGMALSRMVQNTKTALGDFSFNSDIQDRRTFNTTETETLYSVLLDGKHSIVGTWEGELVRDNFAMTVKKNRGENRGVVITTHKNLKDYQRTKNSQNVVTRIHAKSTFKPEGAEKETTIRVTVDSPLINSYPYINEKEYENNNAKTVEELQKWAQAKFTNQGIDKVSDAIKIEAYELDGQVVHMGDTVNLKSWKHNVDAFKKAIAYEFDALKEEYISLTFDDKAGTGGSRASGGLSSAADAILGVTESAQEIALEKALQNADLGFDHQAGLLRQEILDGIELARAKAEEIKRELSDTIDQRFSSFDNGPLQEVKRKAIEALQNAGASTLLAQEAKRIGLDSIAKLDEFKRQATSAQTALSGDLDALKRTIANDIRPKQEQVTTEIAKQVKALTQTKNELAGVKSAQATYEETTTQRLAELTNLANGKASKSELTQTAEELASKIASVRVGGVNLFKGSKDFSGSWVNLGNWTRESEKYQGMTVMSRVGTWFGISQAFETKKGEVYTLSFYIKSSIDRDRINVYLTHASTNQLARTSPYMSSVNISNEWQRTSVTFEITESGFILPRIERFNTEAPVYVAGLKLERGNISTDYSESPEDTSAYISTVESNFIQRADALDAGVSRLTEGLRTKADISSLNVTAENIRQSVKSLETDTQNKLNQKLSTAEFDVRASGIRQEIVNATKDKADRALVTAEAGKLRTELSTVQAYIEKDGQRQDALQRYAREESARQVNAVREQISRDYVGKATHQEDVRGLERRFEAITNPQNGTIATQIANYKQSVDGRFAGIISQIATKANQTDFQRVQETSKLYERIIGSNENDISNKVARMALTNQLFQVEVAKNASNGQNLLKGTRDFSGDWKNKSANWKKHAEKYKGVDVLFKNNSWNGIGQEIDTKIGEIYTFSLWMKSDLKNDTVNFYVNRNGSVEKGWGIPASTSVAITNEWKRYSFTFNITENGFIFPRVERLNQDTNLYIAGLKLEKGSYATLYTEAPEDTDEAIRSVQSQLAGSWAVQNINNAGDLISGINLGANGHNRFVGKLTHITGETLIDKAVIKSAMIDKLKTANFEAGSVTTVILDAEAVTAEKLKVDQAFFNKLVANEAYLSQLFAKQAFINRVQSVAIDASQVRSGILSGDRIYGGTIRGANIFGGTLTGHTKIQLGSYGSFDTVNGGLQINVPRDYNAKDGLGVQFIGSSGRGENVPYGLFVYKDDDITQGDTARDTDEFIMTVQGYINTKGIGWLKTGKGKVGSVTTGMLGFWKSTVNLEFAPSDIYYTYNGTAYGLWAIIQKSFSDRRLKENIVDCKHKALDYIHQFQFKEYDWKKQEDRPQQAHTKIGLIAQEVQAVDPTLVYENGDTLNLDNLRLTNIALKAIQELSQRIETLERKLA</sequence>
<evidence type="ECO:0000256" key="1">
    <source>
        <dbReference type="ARBA" id="ARBA00004328"/>
    </source>
</evidence>
<protein>
    <submittedName>
        <fullName evidence="6">Neck appendage protein</fullName>
    </submittedName>
</protein>
<dbReference type="InterPro" id="IPR036388">
    <property type="entry name" value="WH-like_DNA-bd_sf"/>
</dbReference>
<evidence type="ECO:0000259" key="5">
    <source>
        <dbReference type="PROSITE" id="PS51688"/>
    </source>
</evidence>
<evidence type="ECO:0000256" key="4">
    <source>
        <dbReference type="SAM" id="Coils"/>
    </source>
</evidence>
<dbReference type="Pfam" id="PF13884">
    <property type="entry name" value="Peptidase_S74"/>
    <property type="match status" value="1"/>
</dbReference>
<dbReference type="PROSITE" id="PS51688">
    <property type="entry name" value="ICA"/>
    <property type="match status" value="1"/>
</dbReference>
<dbReference type="InterPro" id="IPR003305">
    <property type="entry name" value="CenC_carb-bd"/>
</dbReference>
<evidence type="ECO:0000313" key="6">
    <source>
        <dbReference type="EMBL" id="DAF85349.1"/>
    </source>
</evidence>